<sequence length="298" mass="31419">MDTLVAKIAGVVYPNGTSQPPVGGAGVRVYPGWPIAPQLTADIALGIVHVSVFPAGPDRNVTRYAPKQHVMAVHPPTLTLVGSANTVTVGGAMPSPFRPHNMAVLIEGRAFIYPVQALDTLTTIASSLAALIGAVYPGTSSSGPVVSINDADLVFTSGGMQVVDGQSDAIIANVAPVPPSVARVGSTGTVTTEWERQAQLFRITVWAPDCSSRKAVGDAIKVALAQISFLTMVDGFGARILYKGNRLSDEAEKERIYRRDFTYEIEYATTASQEIATVVATAVQFEDMQGGLIASRTY</sequence>
<name>A0A0C4Y7X3_9BURK</name>
<evidence type="ECO:0008006" key="3">
    <source>
        <dbReference type="Google" id="ProtNLM"/>
    </source>
</evidence>
<dbReference type="EMBL" id="CP010536">
    <property type="protein sequence ID" value="AJG19068.1"/>
    <property type="molecule type" value="Genomic_DNA"/>
</dbReference>
<evidence type="ECO:0000313" key="2">
    <source>
        <dbReference type="Proteomes" id="UP000031843"/>
    </source>
</evidence>
<protein>
    <recommendedName>
        <fullName evidence="3">Phage protein</fullName>
    </recommendedName>
</protein>
<evidence type="ECO:0000313" key="1">
    <source>
        <dbReference type="EMBL" id="AJG19068.1"/>
    </source>
</evidence>
<dbReference type="KEGG" id="cbw:RR42_m1671"/>
<accession>A0A0C4Y7X3</accession>
<reference evidence="1 2" key="1">
    <citation type="journal article" date="2015" name="Genome Announc.">
        <title>Complete Genome Sequence of Cupriavidus basilensis 4G11, Isolated from the Oak Ridge Field Research Center Site.</title>
        <authorList>
            <person name="Ray J."/>
            <person name="Waters R.J."/>
            <person name="Skerker J.M."/>
            <person name="Kuehl J.V."/>
            <person name="Price M.N."/>
            <person name="Huang J."/>
            <person name="Chakraborty R."/>
            <person name="Arkin A.P."/>
            <person name="Deutschbauer A."/>
        </authorList>
    </citation>
    <scope>NUCLEOTIDE SEQUENCE [LARGE SCALE GENOMIC DNA]</scope>
    <source>
        <strain evidence="1">4G11</strain>
    </source>
</reference>
<keyword evidence="2" id="KW-1185">Reference proteome</keyword>
<dbReference type="AlphaFoldDB" id="A0A0C4Y7X3"/>
<organism evidence="1 2">
    <name type="scientific">Cupriavidus basilensis</name>
    <dbReference type="NCBI Taxonomy" id="68895"/>
    <lineage>
        <taxon>Bacteria</taxon>
        <taxon>Pseudomonadati</taxon>
        <taxon>Pseudomonadota</taxon>
        <taxon>Betaproteobacteria</taxon>
        <taxon>Burkholderiales</taxon>
        <taxon>Burkholderiaceae</taxon>
        <taxon>Cupriavidus</taxon>
    </lineage>
</organism>
<dbReference type="STRING" id="68895.RR42_m1671"/>
<dbReference type="Proteomes" id="UP000031843">
    <property type="component" value="Chromosome main"/>
</dbReference>
<proteinExistence type="predicted"/>
<gene>
    <name evidence="1" type="ORF">RR42_m1671</name>
</gene>